<comment type="caution">
    <text evidence="13">The sequence shown here is derived from an EMBL/GenBank/DDBJ whole genome shotgun (WGS) entry which is preliminary data.</text>
</comment>
<dbReference type="InterPro" id="IPR013506">
    <property type="entry name" value="Topo_IIA_bsu_dom2"/>
</dbReference>
<dbReference type="Gene3D" id="3.30.230.10">
    <property type="match status" value="1"/>
</dbReference>
<dbReference type="InterPro" id="IPR014721">
    <property type="entry name" value="Ribsml_uS5_D2-typ_fold_subgr"/>
</dbReference>
<dbReference type="Pfam" id="PF02518">
    <property type="entry name" value="HATPase_c"/>
    <property type="match status" value="1"/>
</dbReference>
<comment type="cofactor">
    <cofactor evidence="2">
        <name>Mg(2+)</name>
        <dbReference type="ChEBI" id="CHEBI:18420"/>
    </cofactor>
</comment>
<name>A0A656PMY4_UNCKA</name>
<keyword evidence="11" id="KW-0413">Isomerase</keyword>
<dbReference type="AlphaFoldDB" id="A0A656PMY4"/>
<dbReference type="EMBL" id="DQFB01000004">
    <property type="protein sequence ID" value="HCQ40614.1"/>
    <property type="molecule type" value="Genomic_DNA"/>
</dbReference>
<dbReference type="InterPro" id="IPR006171">
    <property type="entry name" value="TOPRIM_dom"/>
</dbReference>
<dbReference type="GO" id="GO:0046872">
    <property type="term" value="F:metal ion binding"/>
    <property type="evidence" value="ECO:0007669"/>
    <property type="project" value="UniProtKB-KW"/>
</dbReference>
<evidence type="ECO:0000259" key="12">
    <source>
        <dbReference type="PROSITE" id="PS50880"/>
    </source>
</evidence>
<evidence type="ECO:0000256" key="7">
    <source>
        <dbReference type="ARBA" id="ARBA00022840"/>
    </source>
</evidence>
<dbReference type="CDD" id="cd00822">
    <property type="entry name" value="TopoII_Trans_DNA_gyrase"/>
    <property type="match status" value="1"/>
</dbReference>
<dbReference type="Pfam" id="PF00204">
    <property type="entry name" value="DNA_gyraseB"/>
    <property type="match status" value="1"/>
</dbReference>
<protein>
    <recommendedName>
        <fullName evidence="4">DNA topoisomerase (ATP-hydrolyzing)</fullName>
        <ecNumber evidence="4">5.6.2.2</ecNumber>
    </recommendedName>
</protein>
<dbReference type="PROSITE" id="PS50880">
    <property type="entry name" value="TOPRIM"/>
    <property type="match status" value="1"/>
</dbReference>
<dbReference type="CDD" id="cd16928">
    <property type="entry name" value="HATPase_GyrB-like"/>
    <property type="match status" value="1"/>
</dbReference>
<dbReference type="Gene3D" id="3.40.50.670">
    <property type="match status" value="1"/>
</dbReference>
<keyword evidence="8" id="KW-0460">Magnesium</keyword>
<evidence type="ECO:0000256" key="11">
    <source>
        <dbReference type="ARBA" id="ARBA00023235"/>
    </source>
</evidence>
<dbReference type="InterPro" id="IPR000565">
    <property type="entry name" value="Topo_IIA_B"/>
</dbReference>
<gene>
    <name evidence="13" type="ORF">DIU24_02810</name>
</gene>
<keyword evidence="7" id="KW-0067">ATP-binding</keyword>
<dbReference type="SMART" id="SM00387">
    <property type="entry name" value="HATPase_c"/>
    <property type="match status" value="1"/>
</dbReference>
<evidence type="ECO:0000256" key="3">
    <source>
        <dbReference type="ARBA" id="ARBA00010708"/>
    </source>
</evidence>
<dbReference type="InterPro" id="IPR036890">
    <property type="entry name" value="HATPase_C_sf"/>
</dbReference>
<evidence type="ECO:0000256" key="8">
    <source>
        <dbReference type="ARBA" id="ARBA00022842"/>
    </source>
</evidence>
<dbReference type="InterPro" id="IPR020568">
    <property type="entry name" value="Ribosomal_Su5_D2-typ_SF"/>
</dbReference>
<dbReference type="InterPro" id="IPR002288">
    <property type="entry name" value="DNA_gyrase_B_C"/>
</dbReference>
<dbReference type="GO" id="GO:0003918">
    <property type="term" value="F:DNA topoisomerase type II (double strand cut, ATP-hydrolyzing) activity"/>
    <property type="evidence" value="ECO:0007669"/>
    <property type="project" value="UniProtKB-EC"/>
</dbReference>
<dbReference type="InterPro" id="IPR001241">
    <property type="entry name" value="Topo_IIA"/>
</dbReference>
<dbReference type="GO" id="GO:0006265">
    <property type="term" value="P:DNA topological change"/>
    <property type="evidence" value="ECO:0007669"/>
    <property type="project" value="InterPro"/>
</dbReference>
<dbReference type="PRINTS" id="PR01159">
    <property type="entry name" value="DNAGYRASEB"/>
</dbReference>
<dbReference type="PANTHER" id="PTHR45866:SF1">
    <property type="entry name" value="DNA GYRASE SUBUNIT B, MITOCHONDRIAL"/>
    <property type="match status" value="1"/>
</dbReference>
<dbReference type="PRINTS" id="PR00418">
    <property type="entry name" value="TPI2FAMILY"/>
</dbReference>
<keyword evidence="9" id="KW-0799">Topoisomerase</keyword>
<dbReference type="InterPro" id="IPR013760">
    <property type="entry name" value="Topo_IIA-like_dom_sf"/>
</dbReference>
<dbReference type="InterPro" id="IPR003594">
    <property type="entry name" value="HATPase_dom"/>
</dbReference>
<dbReference type="SUPFAM" id="SSF56719">
    <property type="entry name" value="Type II DNA topoisomerase"/>
    <property type="match status" value="1"/>
</dbReference>
<dbReference type="InterPro" id="IPR013759">
    <property type="entry name" value="Topo_IIA_B_C"/>
</dbReference>
<evidence type="ECO:0000256" key="6">
    <source>
        <dbReference type="ARBA" id="ARBA00022741"/>
    </source>
</evidence>
<keyword evidence="6" id="KW-0547">Nucleotide-binding</keyword>
<comment type="similarity">
    <text evidence="3">Belongs to the type II topoisomerase GyrB family.</text>
</comment>
<dbReference type="Pfam" id="PF00986">
    <property type="entry name" value="DNA_gyraseB_C"/>
    <property type="match status" value="1"/>
</dbReference>
<keyword evidence="10" id="KW-0238">DNA-binding</keyword>
<dbReference type="InterPro" id="IPR018522">
    <property type="entry name" value="TopoIIA_CS"/>
</dbReference>
<dbReference type="GO" id="GO:0003677">
    <property type="term" value="F:DNA binding"/>
    <property type="evidence" value="ECO:0007669"/>
    <property type="project" value="UniProtKB-KW"/>
</dbReference>
<dbReference type="NCBIfam" id="NF004189">
    <property type="entry name" value="PRK05644.1"/>
    <property type="match status" value="1"/>
</dbReference>
<organism evidence="13 14">
    <name type="scientific">candidate division WWE3 bacterium</name>
    <dbReference type="NCBI Taxonomy" id="2053526"/>
    <lineage>
        <taxon>Bacteria</taxon>
        <taxon>Katanobacteria</taxon>
    </lineage>
</organism>
<dbReference type="EC" id="5.6.2.2" evidence="4"/>
<dbReference type="SMART" id="SM00433">
    <property type="entry name" value="TOP2c"/>
    <property type="match status" value="1"/>
</dbReference>
<dbReference type="Proteomes" id="UP000262056">
    <property type="component" value="Unassembled WGS sequence"/>
</dbReference>
<dbReference type="Gene3D" id="3.30.565.10">
    <property type="entry name" value="Histidine kinase-like ATPase, C-terminal domain"/>
    <property type="match status" value="1"/>
</dbReference>
<dbReference type="Pfam" id="PF01751">
    <property type="entry name" value="Toprim"/>
    <property type="match status" value="1"/>
</dbReference>
<sequence>MANNYDNYSSDQIQVLEGLDPVRKRPGMYIGSTGQEGLHHLITEVVNNSMDEAIGGYASHIKLVFTEYGSAIIYDNGRGIPYDIKKGYGVSALELAYTKLHAGGKFGGGGYKVSSGLHGVGASVVNALSKWCRVVVKRGSETVIQEYENGGHVVRPVEKIDPSKTKTISKLKAAPWGIDLSSFNYETGTTVEFMPDETIFETTSFDFKYFLNQLREYAYLTAGIKFELEDHRTGQHYTYHFEGGVRAYLTALNRNKTVLNPTVYHVKKDYDDVTVEAALQYNDSFTENVLTFANHLKNSEGGTHLTGFRTALTKCVNDYARKSGYLKEKDPNLSGDDLREGLTAVISVSLDSASLQFEGQTKAKLGNTNVRVAVESVIKDSLETFFNENPKDAQAIIEKNILALKARMAAKAARDTVIRKTALEGSGVLPGKLADCSKKDAEKTEIFIVEGDSAGGSAKQGRNREYQAILPIFGKILNTERARLDKIVDSDKFKALIIAIGAGIGEQYNPAKVRYGKIILMADADVDGMHIVSLYLTFFYRHMPELIQEGHIYVAVPPLYKAVWGKEKRYLFDDRDREKFLKTPEGQKAVTQRFKGLGEMNADELWETTMNPETRRLKQINVEDASKADEVFTMLMGEEVAPRKRFIQTHAKQANLDIT</sequence>
<keyword evidence="5" id="KW-0479">Metal-binding</keyword>
<evidence type="ECO:0000256" key="9">
    <source>
        <dbReference type="ARBA" id="ARBA00023029"/>
    </source>
</evidence>
<evidence type="ECO:0000313" key="14">
    <source>
        <dbReference type="Proteomes" id="UP000262056"/>
    </source>
</evidence>
<evidence type="ECO:0000313" key="13">
    <source>
        <dbReference type="EMBL" id="HCQ40614.1"/>
    </source>
</evidence>
<comment type="catalytic activity">
    <reaction evidence="1">
        <text>ATP-dependent breakage, passage and rejoining of double-stranded DNA.</text>
        <dbReference type="EC" id="5.6.2.2"/>
    </reaction>
</comment>
<evidence type="ECO:0000256" key="2">
    <source>
        <dbReference type="ARBA" id="ARBA00001946"/>
    </source>
</evidence>
<dbReference type="FunFam" id="3.40.50.670:FF:000002">
    <property type="entry name" value="DNA gyrase subunit B"/>
    <property type="match status" value="1"/>
</dbReference>
<dbReference type="PANTHER" id="PTHR45866">
    <property type="entry name" value="DNA GYRASE/TOPOISOMERASE SUBUNIT B"/>
    <property type="match status" value="1"/>
</dbReference>
<proteinExistence type="inferred from homology"/>
<evidence type="ECO:0000256" key="4">
    <source>
        <dbReference type="ARBA" id="ARBA00012895"/>
    </source>
</evidence>
<evidence type="ECO:0000256" key="1">
    <source>
        <dbReference type="ARBA" id="ARBA00000185"/>
    </source>
</evidence>
<dbReference type="SUPFAM" id="SSF54211">
    <property type="entry name" value="Ribosomal protein S5 domain 2-like"/>
    <property type="match status" value="1"/>
</dbReference>
<dbReference type="FunFam" id="3.30.230.10:FF:000005">
    <property type="entry name" value="DNA gyrase subunit B"/>
    <property type="match status" value="1"/>
</dbReference>
<reference evidence="13 14" key="1">
    <citation type="journal article" date="2018" name="Nat. Biotechnol.">
        <title>A standardized bacterial taxonomy based on genome phylogeny substantially revises the tree of life.</title>
        <authorList>
            <person name="Parks D.H."/>
            <person name="Chuvochina M."/>
            <person name="Waite D.W."/>
            <person name="Rinke C."/>
            <person name="Skarshewski A."/>
            <person name="Chaumeil P.A."/>
            <person name="Hugenholtz P."/>
        </authorList>
    </citation>
    <scope>NUCLEOTIDE SEQUENCE [LARGE SCALE GENOMIC DNA]</scope>
    <source>
        <strain evidence="13">UBA12021</strain>
    </source>
</reference>
<dbReference type="GO" id="GO:0005524">
    <property type="term" value="F:ATP binding"/>
    <property type="evidence" value="ECO:0007669"/>
    <property type="project" value="UniProtKB-KW"/>
</dbReference>
<dbReference type="SUPFAM" id="SSF55874">
    <property type="entry name" value="ATPase domain of HSP90 chaperone/DNA topoisomerase II/histidine kinase"/>
    <property type="match status" value="1"/>
</dbReference>
<feature type="domain" description="Toprim" evidence="12">
    <location>
        <begin position="444"/>
        <end position="558"/>
    </location>
</feature>
<dbReference type="PROSITE" id="PS00177">
    <property type="entry name" value="TOPOISOMERASE_II"/>
    <property type="match status" value="1"/>
</dbReference>
<evidence type="ECO:0000256" key="5">
    <source>
        <dbReference type="ARBA" id="ARBA00022723"/>
    </source>
</evidence>
<evidence type="ECO:0000256" key="10">
    <source>
        <dbReference type="ARBA" id="ARBA00023125"/>
    </source>
</evidence>
<accession>A0A656PMY4</accession>